<evidence type="ECO:0000313" key="2">
    <source>
        <dbReference type="Proteomes" id="UP000005867"/>
    </source>
</evidence>
<dbReference type="BioCyc" id="PSP1104324:GJSN-380-MONOMER"/>
<name>G7VGD4_9CREN</name>
<sequence length="310" mass="34471">MWNDDFSLVDQFLQRAEAASPLTIRVSVSPPPPHEAERVIASLKERGVKYISVIHLYYDADEVYRYVSQYNVFASLSDVGEYIKFLQKIYTKGEVHLSRYVSLMLGGAVFNSPYFPASITTQRGVSVSLLYPSDLESLDDVDRVLKRGEEIGRQIASSLGVEFLGVDGSLSPWGEESVAKALERLFQIRLGEPGSHHAIRRLNKAIESARARKVGFNEVMLPLAEDEELKRLVRAGALGLDKFVSYTSVCIPGLDMAPIRVRDWGALKKMLYDLAAVAEAKGRPVGVRIFPVDVDEYDVEGFGATPSLRL</sequence>
<reference evidence="1 2" key="1">
    <citation type="journal article" date="2012" name="J. Bacteriol.">
        <title>Complete genome sequence of strain 1860, a crenarchaeon of the genus pyrobaculum able to grow with various electron acceptors.</title>
        <authorList>
            <person name="Mardanov A.V."/>
            <person name="Gumerov V.M."/>
            <person name="Slobodkina G.B."/>
            <person name="Beletsky A.V."/>
            <person name="Bonch-Osmolovskaya E.A."/>
            <person name="Ravin N.V."/>
            <person name="Skryabin K.G."/>
        </authorList>
    </citation>
    <scope>NUCLEOTIDE SEQUENCE [LARGE SCALE GENOMIC DNA]</scope>
    <source>
        <strain evidence="1 2">1860</strain>
    </source>
</reference>
<dbReference type="PANTHER" id="PTHR37560">
    <property type="entry name" value="UPF0210 PROTEIN SPR0218"/>
    <property type="match status" value="1"/>
</dbReference>
<gene>
    <name evidence="1" type="ORF">P186_0391</name>
</gene>
<dbReference type="PANTHER" id="PTHR37560:SF2">
    <property type="entry name" value="DUF711 DOMAIN-CONTAINING PROTEIN"/>
    <property type="match status" value="1"/>
</dbReference>
<evidence type="ECO:0000313" key="1">
    <source>
        <dbReference type="EMBL" id="AET31845.1"/>
    </source>
</evidence>
<dbReference type="HOGENOM" id="CLU_064235_0_0_2"/>
<dbReference type="STRING" id="1104324.P186_0391"/>
<dbReference type="Gene3D" id="3.20.70.20">
    <property type="match status" value="1"/>
</dbReference>
<dbReference type="KEGG" id="pyr:P186_0391"/>
<protein>
    <recommendedName>
        <fullName evidence="3">DUF711 family protein</fullName>
    </recommendedName>
</protein>
<dbReference type="InterPro" id="IPR007841">
    <property type="entry name" value="UPF0210"/>
</dbReference>
<organism evidence="1 2">
    <name type="scientific">Pyrobaculum ferrireducens</name>
    <dbReference type="NCBI Taxonomy" id="1104324"/>
    <lineage>
        <taxon>Archaea</taxon>
        <taxon>Thermoproteota</taxon>
        <taxon>Thermoprotei</taxon>
        <taxon>Thermoproteales</taxon>
        <taxon>Thermoproteaceae</taxon>
        <taxon>Pyrobaculum</taxon>
    </lineage>
</organism>
<dbReference type="EMBL" id="CP003098">
    <property type="protein sequence ID" value="AET31845.1"/>
    <property type="molecule type" value="Genomic_DNA"/>
</dbReference>
<dbReference type="Pfam" id="PF05167">
    <property type="entry name" value="DUF711"/>
    <property type="match status" value="1"/>
</dbReference>
<dbReference type="SUPFAM" id="SSF51998">
    <property type="entry name" value="PFL-like glycyl radical enzymes"/>
    <property type="match status" value="1"/>
</dbReference>
<proteinExistence type="predicted"/>
<dbReference type="AlphaFoldDB" id="G7VGD4"/>
<keyword evidence="2" id="KW-1185">Reference proteome</keyword>
<dbReference type="Proteomes" id="UP000005867">
    <property type="component" value="Chromosome"/>
</dbReference>
<accession>G7VGD4</accession>
<evidence type="ECO:0008006" key="3">
    <source>
        <dbReference type="Google" id="ProtNLM"/>
    </source>
</evidence>
<dbReference type="eggNOG" id="arCOG04321">
    <property type="taxonomic scope" value="Archaea"/>
</dbReference>